<sequence>MVGRWRRGHEDVHQPSVEEILEVMDLLPGPEREDRIALAIDANRYALRGDAPRTSTADLRVMLEQLESEGTVRRFAPGTLDLPQFGPRWWSAARARQKDEERQAAAGRSSEADVKPMPTRGRREAEISEALREERANGGSPLKRAVDATLEANRRRYQEYRRRSGGEGGAN</sequence>
<dbReference type="EMBL" id="BMUU01000028">
    <property type="protein sequence ID" value="GGY71689.1"/>
    <property type="molecule type" value="Genomic_DNA"/>
</dbReference>
<evidence type="ECO:0000313" key="3">
    <source>
        <dbReference type="Proteomes" id="UP000600946"/>
    </source>
</evidence>
<comment type="caution">
    <text evidence="2">The sequence shown here is derived from an EMBL/GenBank/DDBJ whole genome shotgun (WGS) entry which is preliminary data.</text>
</comment>
<protein>
    <submittedName>
        <fullName evidence="2">Uncharacterized protein</fullName>
    </submittedName>
</protein>
<accession>A0ABQ3AZI7</accession>
<evidence type="ECO:0000256" key="1">
    <source>
        <dbReference type="SAM" id="MobiDB-lite"/>
    </source>
</evidence>
<proteinExistence type="predicted"/>
<reference evidence="3" key="1">
    <citation type="journal article" date="2019" name="Int. J. Syst. Evol. Microbiol.">
        <title>The Global Catalogue of Microorganisms (GCM) 10K type strain sequencing project: providing services to taxonomists for standard genome sequencing and annotation.</title>
        <authorList>
            <consortium name="The Broad Institute Genomics Platform"/>
            <consortium name="The Broad Institute Genome Sequencing Center for Infectious Disease"/>
            <person name="Wu L."/>
            <person name="Ma J."/>
        </authorList>
    </citation>
    <scope>NUCLEOTIDE SEQUENCE [LARGE SCALE GENOMIC DNA]</scope>
    <source>
        <strain evidence="3">JCM 4594</strain>
    </source>
</reference>
<feature type="region of interest" description="Disordered" evidence="1">
    <location>
        <begin position="94"/>
        <end position="150"/>
    </location>
</feature>
<gene>
    <name evidence="2" type="ORF">GCM10010326_77400</name>
</gene>
<organism evidence="2 3">
    <name type="scientific">Streptomyces xanthochromogenes</name>
    <dbReference type="NCBI Taxonomy" id="67384"/>
    <lineage>
        <taxon>Bacteria</taxon>
        <taxon>Bacillati</taxon>
        <taxon>Actinomycetota</taxon>
        <taxon>Actinomycetes</taxon>
        <taxon>Kitasatosporales</taxon>
        <taxon>Streptomycetaceae</taxon>
        <taxon>Streptomyces</taxon>
    </lineage>
</organism>
<feature type="compositionally biased region" description="Basic and acidic residues" evidence="1">
    <location>
        <begin position="121"/>
        <end position="136"/>
    </location>
</feature>
<evidence type="ECO:0000313" key="2">
    <source>
        <dbReference type="EMBL" id="GGY71689.1"/>
    </source>
</evidence>
<name>A0ABQ3AZI7_9ACTN</name>
<dbReference type="Proteomes" id="UP000600946">
    <property type="component" value="Unassembled WGS sequence"/>
</dbReference>
<keyword evidence="3" id="KW-1185">Reference proteome</keyword>